<proteinExistence type="predicted"/>
<dbReference type="Gene3D" id="1.10.1660.10">
    <property type="match status" value="1"/>
</dbReference>
<dbReference type="STRING" id="1481914.JCM19241_3101"/>
<reference evidence="3 4" key="2">
    <citation type="submission" date="2015-01" db="EMBL/GenBank/DDBJ databases">
        <authorList>
            <consortium name="NBRP consortium"/>
            <person name="Sawabe T."/>
            <person name="Meirelles P."/>
            <person name="Feng G."/>
            <person name="Sayaka M."/>
            <person name="Hattori M."/>
            <person name="Ohkuma M."/>
        </authorList>
    </citation>
    <scope>NUCLEOTIDE SEQUENCE [LARGE SCALE GENOMIC DNA]</scope>
    <source>
        <strain evidence="4">JCM 19241</strain>
    </source>
</reference>
<dbReference type="InterPro" id="IPR047057">
    <property type="entry name" value="MerR_fam"/>
</dbReference>
<dbReference type="Proteomes" id="UP000031666">
    <property type="component" value="Unassembled WGS sequence"/>
</dbReference>
<dbReference type="AlphaFoldDB" id="A0A0B8Q536"/>
<gene>
    <name evidence="3" type="ORF">JCM19241_3101</name>
</gene>
<dbReference type="PANTHER" id="PTHR30204:SF58">
    <property type="entry name" value="HTH-TYPE TRANSCRIPTIONAL REGULATOR YFMP"/>
    <property type="match status" value="1"/>
</dbReference>
<dbReference type="GO" id="GO:0003700">
    <property type="term" value="F:DNA-binding transcription factor activity"/>
    <property type="evidence" value="ECO:0007669"/>
    <property type="project" value="InterPro"/>
</dbReference>
<dbReference type="InterPro" id="IPR009061">
    <property type="entry name" value="DNA-bd_dom_put_sf"/>
</dbReference>
<accession>A0A0B8Q536</accession>
<dbReference type="GO" id="GO:0003677">
    <property type="term" value="F:DNA binding"/>
    <property type="evidence" value="ECO:0007669"/>
    <property type="project" value="UniProtKB-KW"/>
</dbReference>
<protein>
    <submittedName>
        <fullName evidence="3">FemC protein</fullName>
    </submittedName>
</protein>
<evidence type="ECO:0000313" key="3">
    <source>
        <dbReference type="EMBL" id="GAM73646.1"/>
    </source>
</evidence>
<evidence type="ECO:0000259" key="2">
    <source>
        <dbReference type="PROSITE" id="PS50937"/>
    </source>
</evidence>
<evidence type="ECO:0000313" key="4">
    <source>
        <dbReference type="Proteomes" id="UP000031666"/>
    </source>
</evidence>
<dbReference type="InterPro" id="IPR000551">
    <property type="entry name" value="MerR-type_HTH_dom"/>
</dbReference>
<dbReference type="Pfam" id="PF13411">
    <property type="entry name" value="MerR_1"/>
    <property type="match status" value="1"/>
</dbReference>
<feature type="domain" description="HTH merR-type" evidence="2">
    <location>
        <begin position="1"/>
        <end position="69"/>
    </location>
</feature>
<dbReference type="SMART" id="SM00422">
    <property type="entry name" value="HTH_MERR"/>
    <property type="match status" value="1"/>
</dbReference>
<reference evidence="3 4" key="1">
    <citation type="submission" date="2015-01" db="EMBL/GenBank/DDBJ databases">
        <title>Vibrio sp. C94 JCM 19241 whole genome shotgun sequence.</title>
        <authorList>
            <person name="Sawabe T."/>
            <person name="Meirelles P."/>
            <person name="Feng G."/>
            <person name="Sayaka M."/>
            <person name="Hattori M."/>
            <person name="Ohkuma M."/>
        </authorList>
    </citation>
    <scope>NUCLEOTIDE SEQUENCE [LARGE SCALE GENOMIC DNA]</scope>
    <source>
        <strain evidence="4">JCM 19241</strain>
    </source>
</reference>
<organism evidence="3 4">
    <name type="scientific">Vibrio ishigakensis</name>
    <dbReference type="NCBI Taxonomy" id="1481914"/>
    <lineage>
        <taxon>Bacteria</taxon>
        <taxon>Pseudomonadati</taxon>
        <taxon>Pseudomonadota</taxon>
        <taxon>Gammaproteobacteria</taxon>
        <taxon>Vibrionales</taxon>
        <taxon>Vibrionaceae</taxon>
        <taxon>Vibrio</taxon>
    </lineage>
</organism>
<dbReference type="CDD" id="cd00592">
    <property type="entry name" value="HTH_MerR-like"/>
    <property type="match status" value="1"/>
</dbReference>
<comment type="caution">
    <text evidence="3">The sequence shown here is derived from an EMBL/GenBank/DDBJ whole genome shotgun (WGS) entry which is preliminary data.</text>
</comment>
<dbReference type="EMBL" id="BBSC01000001">
    <property type="protein sequence ID" value="GAM73646.1"/>
    <property type="molecule type" value="Genomic_DNA"/>
</dbReference>
<keyword evidence="1" id="KW-0238">DNA-binding</keyword>
<dbReference type="SUPFAM" id="SSF46955">
    <property type="entry name" value="Putative DNA-binding domain"/>
    <property type="match status" value="1"/>
</dbReference>
<name>A0A0B8Q536_9VIBR</name>
<dbReference type="PROSITE" id="PS50937">
    <property type="entry name" value="HTH_MERR_2"/>
    <property type="match status" value="1"/>
</dbReference>
<evidence type="ECO:0000256" key="1">
    <source>
        <dbReference type="ARBA" id="ARBA00023125"/>
    </source>
</evidence>
<dbReference type="PANTHER" id="PTHR30204">
    <property type="entry name" value="REDOX-CYCLING DRUG-SENSING TRANSCRIPTIONAL ACTIVATOR SOXR"/>
    <property type="match status" value="1"/>
</dbReference>
<sequence length="81" mass="9189">MYSLQQLSELTELPVRTIRFYIQKELVDRPIGERKAAKYSEKHLEQCLKIKKWTDAGLSLSKVAEAMATPPSDVPTPKKTG</sequence>